<dbReference type="InterPro" id="IPR050210">
    <property type="entry name" value="tRNA_Adenine-N(6)_MTase"/>
</dbReference>
<dbReference type="OrthoDB" id="9777257at2"/>
<proteinExistence type="predicted"/>
<dbReference type="STRING" id="639282.DEFDS_1884"/>
<dbReference type="InterPro" id="IPR020596">
    <property type="entry name" value="rRNA_Ade_Mease_Trfase_CS"/>
</dbReference>
<dbReference type="AlphaFoldDB" id="D3P9E6"/>
<keyword evidence="4" id="KW-0808">Transferase</keyword>
<dbReference type="GO" id="GO:0000179">
    <property type="term" value="F:rRNA (adenine-N6,N6-)-dimethyltransferase activity"/>
    <property type="evidence" value="ECO:0007669"/>
    <property type="project" value="InterPro"/>
</dbReference>
<gene>
    <name evidence="4" type="ordered locus">DEFDS_1884</name>
</gene>
<evidence type="ECO:0000259" key="3">
    <source>
        <dbReference type="Pfam" id="PF05175"/>
    </source>
</evidence>
<evidence type="ECO:0000256" key="2">
    <source>
        <dbReference type="ARBA" id="ARBA00022691"/>
    </source>
</evidence>
<dbReference type="InterPro" id="IPR029063">
    <property type="entry name" value="SAM-dependent_MTases_sf"/>
</dbReference>
<organism evidence="4 5">
    <name type="scientific">Deferribacter desulfuricans (strain DSM 14783 / JCM 11476 / NBRC 101012 / SSM1)</name>
    <dbReference type="NCBI Taxonomy" id="639282"/>
    <lineage>
        <taxon>Bacteria</taxon>
        <taxon>Pseudomonadati</taxon>
        <taxon>Deferribacterota</taxon>
        <taxon>Deferribacteres</taxon>
        <taxon>Deferribacterales</taxon>
        <taxon>Deferribacteraceae</taxon>
        <taxon>Deferribacter</taxon>
    </lineage>
</organism>
<keyword evidence="2" id="KW-0949">S-adenosyl-L-methionine</keyword>
<dbReference type="EMBL" id="AP011529">
    <property type="protein sequence ID" value="BAI81336.1"/>
    <property type="molecule type" value="Genomic_DNA"/>
</dbReference>
<dbReference type="Pfam" id="PF05175">
    <property type="entry name" value="MTS"/>
    <property type="match status" value="1"/>
</dbReference>
<feature type="domain" description="Methyltransferase small" evidence="3">
    <location>
        <begin position="28"/>
        <end position="123"/>
    </location>
</feature>
<dbReference type="HOGENOM" id="CLU_061983_3_0_0"/>
<keyword evidence="1 4" id="KW-0489">Methyltransferase</keyword>
<keyword evidence="5" id="KW-1185">Reference proteome</keyword>
<dbReference type="KEGG" id="ddf:DEFDS_1884"/>
<evidence type="ECO:0000313" key="4">
    <source>
        <dbReference type="EMBL" id="BAI81336.1"/>
    </source>
</evidence>
<dbReference type="Proteomes" id="UP000001520">
    <property type="component" value="Chromosome"/>
</dbReference>
<dbReference type="PROSITE" id="PS01131">
    <property type="entry name" value="RRNA_A_DIMETH"/>
    <property type="match status" value="1"/>
</dbReference>
<evidence type="ECO:0000256" key="1">
    <source>
        <dbReference type="ARBA" id="ARBA00022603"/>
    </source>
</evidence>
<dbReference type="PROSITE" id="PS00092">
    <property type="entry name" value="N6_MTASE"/>
    <property type="match status" value="1"/>
</dbReference>
<dbReference type="Gene3D" id="3.40.50.150">
    <property type="entry name" value="Vaccinia Virus protein VP39"/>
    <property type="match status" value="1"/>
</dbReference>
<dbReference type="PANTHER" id="PTHR47739">
    <property type="entry name" value="TRNA1(VAL) (ADENINE(37)-N6)-METHYLTRANSFERASE"/>
    <property type="match status" value="1"/>
</dbReference>
<dbReference type="InterPro" id="IPR007848">
    <property type="entry name" value="Small_mtfrase_dom"/>
</dbReference>
<name>D3P9E6_DEFDS</name>
<sequence>MDKTVDSIIYKDIFIVQPKNGFRFSVDSPLLFRFINKNKIFKNALDIGSGSGVLSVLLAKQFNIDCIDAVEIDKVMYECLVETIKMNRYENKIYPHNNDIFRFKPDRMYDLVICNPPYRNRKKGRICKSDIENQARFDDLMPIDKLFSYVRGVIKNRGYFYICYDADLFVTPIYLGRKYGLEPKRIQFLHPNEKSSAKIVFIEFIKDAGVELKIEPPIFQNSKEFEMLLKE</sequence>
<dbReference type="InterPro" id="IPR002052">
    <property type="entry name" value="DNA_methylase_N6_adenine_CS"/>
</dbReference>
<dbReference type="SUPFAM" id="SSF53335">
    <property type="entry name" value="S-adenosyl-L-methionine-dependent methyltransferases"/>
    <property type="match status" value="1"/>
</dbReference>
<accession>D3P9E6</accession>
<dbReference type="GO" id="GO:0003676">
    <property type="term" value="F:nucleic acid binding"/>
    <property type="evidence" value="ECO:0007669"/>
    <property type="project" value="InterPro"/>
</dbReference>
<dbReference type="RefSeq" id="WP_013008581.1">
    <property type="nucleotide sequence ID" value="NC_013939.1"/>
</dbReference>
<dbReference type="PANTHER" id="PTHR47739:SF1">
    <property type="entry name" value="TRNA1(VAL) (ADENINE(37)-N6)-METHYLTRANSFERASE"/>
    <property type="match status" value="1"/>
</dbReference>
<dbReference type="CDD" id="cd02440">
    <property type="entry name" value="AdoMet_MTases"/>
    <property type="match status" value="1"/>
</dbReference>
<reference evidence="4 5" key="1">
    <citation type="journal article" date="2010" name="DNA Res.">
        <title>Bacterial lifestyle in a deep-sea hydrothermal vent chimney revealed by the genome sequence of the thermophilic bacterium Deferribacter desulfuricans SSM1.</title>
        <authorList>
            <person name="Takaki Y."/>
            <person name="Shimamura S."/>
            <person name="Nakagawa S."/>
            <person name="Fukuhara Y."/>
            <person name="Horikawa H."/>
            <person name="Ankai A."/>
            <person name="Harada T."/>
            <person name="Hosoyama A."/>
            <person name="Oguchi A."/>
            <person name="Fukui S."/>
            <person name="Fujita N."/>
            <person name="Takami H."/>
            <person name="Takai K."/>
        </authorList>
    </citation>
    <scope>NUCLEOTIDE SEQUENCE [LARGE SCALE GENOMIC DNA]</scope>
    <source>
        <strain evidence="5">DSM 14783 / JCM 11476 / NBRC 101012 / SSM1</strain>
    </source>
</reference>
<evidence type="ECO:0000313" key="5">
    <source>
        <dbReference type="Proteomes" id="UP000001520"/>
    </source>
</evidence>
<dbReference type="eggNOG" id="COG4123">
    <property type="taxonomic scope" value="Bacteria"/>
</dbReference>
<protein>
    <submittedName>
        <fullName evidence="4">SAM-dependent methyltransferase</fullName>
    </submittedName>
</protein>